<evidence type="ECO:0000256" key="9">
    <source>
        <dbReference type="ARBA" id="ARBA00022842"/>
    </source>
</evidence>
<dbReference type="GO" id="GO:0004674">
    <property type="term" value="F:protein serine/threonine kinase activity"/>
    <property type="evidence" value="ECO:0007669"/>
    <property type="project" value="UniProtKB-KW"/>
</dbReference>
<keyword evidence="9" id="KW-0460">Magnesium</keyword>
<dbReference type="AlphaFoldDB" id="V5GCW1"/>
<accession>V5GCW1</accession>
<evidence type="ECO:0000256" key="2">
    <source>
        <dbReference type="ARBA" id="ARBA00012513"/>
    </source>
</evidence>
<evidence type="ECO:0000256" key="7">
    <source>
        <dbReference type="ARBA" id="ARBA00022777"/>
    </source>
</evidence>
<evidence type="ECO:0000259" key="12">
    <source>
        <dbReference type="SMART" id="SM00090"/>
    </source>
</evidence>
<dbReference type="InterPro" id="IPR011009">
    <property type="entry name" value="Kinase-like_dom_sf"/>
</dbReference>
<reference evidence="13" key="1">
    <citation type="submission" date="2013-07" db="EMBL/GenBank/DDBJ databases">
        <title>Midgut Transcriptome Profiling of Anoplphora glabripennis, a Lignocellulose Degrading, Wood-Boring Cerambycid.</title>
        <authorList>
            <person name="Scully E.D."/>
            <person name="Hoover K."/>
            <person name="Carlson J.E."/>
            <person name="Tien M."/>
            <person name="Geib S.M."/>
        </authorList>
    </citation>
    <scope>NUCLEOTIDE SEQUENCE</scope>
</reference>
<evidence type="ECO:0000256" key="3">
    <source>
        <dbReference type="ARBA" id="ARBA00022527"/>
    </source>
</evidence>
<dbReference type="EC" id="2.7.11.1" evidence="2"/>
<name>V5GCW1_ANOGL</name>
<dbReference type="InterPro" id="IPR051272">
    <property type="entry name" value="RIO-type_Ser/Thr_kinase"/>
</dbReference>
<keyword evidence="5" id="KW-0479">Metal-binding</keyword>
<evidence type="ECO:0000256" key="5">
    <source>
        <dbReference type="ARBA" id="ARBA00022723"/>
    </source>
</evidence>
<comment type="similarity">
    <text evidence="1">Belongs to the protein kinase superfamily. RIO-type Ser/Thr kinase family.</text>
</comment>
<comment type="catalytic activity">
    <reaction evidence="10">
        <text>L-threonyl-[protein] + ATP = O-phospho-L-threonyl-[protein] + ADP + H(+)</text>
        <dbReference type="Rhea" id="RHEA:46608"/>
        <dbReference type="Rhea" id="RHEA-COMP:11060"/>
        <dbReference type="Rhea" id="RHEA-COMP:11605"/>
        <dbReference type="ChEBI" id="CHEBI:15378"/>
        <dbReference type="ChEBI" id="CHEBI:30013"/>
        <dbReference type="ChEBI" id="CHEBI:30616"/>
        <dbReference type="ChEBI" id="CHEBI:61977"/>
        <dbReference type="ChEBI" id="CHEBI:456216"/>
        <dbReference type="EC" id="2.7.11.1"/>
    </reaction>
</comment>
<dbReference type="Gene3D" id="1.10.510.10">
    <property type="entry name" value="Transferase(Phosphotransferase) domain 1"/>
    <property type="match status" value="1"/>
</dbReference>
<dbReference type="EMBL" id="GALX01000496">
    <property type="protein sequence ID" value="JAB67970.1"/>
    <property type="molecule type" value="Transcribed_RNA"/>
</dbReference>
<evidence type="ECO:0000313" key="13">
    <source>
        <dbReference type="EMBL" id="JAB67970.1"/>
    </source>
</evidence>
<evidence type="ECO:0000256" key="4">
    <source>
        <dbReference type="ARBA" id="ARBA00022679"/>
    </source>
</evidence>
<dbReference type="GO" id="GO:0005524">
    <property type="term" value="F:ATP binding"/>
    <property type="evidence" value="ECO:0007669"/>
    <property type="project" value="UniProtKB-KW"/>
</dbReference>
<evidence type="ECO:0000256" key="6">
    <source>
        <dbReference type="ARBA" id="ARBA00022741"/>
    </source>
</evidence>
<keyword evidence="4" id="KW-0808">Transferase</keyword>
<gene>
    <name evidence="13" type="primary">RIOK3</name>
</gene>
<evidence type="ECO:0000256" key="10">
    <source>
        <dbReference type="ARBA" id="ARBA00047899"/>
    </source>
</evidence>
<dbReference type="Gene3D" id="3.30.200.20">
    <property type="entry name" value="Phosphorylase Kinase, domain 1"/>
    <property type="match status" value="1"/>
</dbReference>
<dbReference type="InterPro" id="IPR000687">
    <property type="entry name" value="RIO_kinase"/>
</dbReference>
<evidence type="ECO:0000256" key="1">
    <source>
        <dbReference type="ARBA" id="ARBA00009196"/>
    </source>
</evidence>
<sequence length="470" mass="54491">MCAWANVDRPEAVNFADIVSEEISRYLQAKKENSIIDVSKDGWIWVNSHECDAPKCIEENINGTSTLSDSNNEKNSLITDSENDLEKNEIKYVRDRDSCDIFDLLESELTLNSKDLCADKLQSSEEVINKYDIVLRGKKDDSKLSSSFYNFRTEDGKVLDFKSSYRFFNRLKIQIPEHELISAEFRNRYKEDVRVMDPYTHILLYNMVVSRLLKSVDCVINASTEGVILLGTLDPSYQHATNNWPKRCAIKVFKRVSKCQQGLCYLYKEGLVNEAKTVQWWAQKSMDNLVRVRQVGISCPEVIKLKRHILVMSYIGTDKKPAFKLKYAALYYPDFVKAYEQVKNAMKILYQKANLIHGDMSEHNILWHDGQCHFIDFSHSVSPSHDYGFYFLHCDCVNITNFFEKHIPDIESAEELFVDITGFFYGDKLLLQKMQQLYKKNPNILHSPTKELTDGFDKTDGILLEDKIEE</sequence>
<keyword evidence="3" id="KW-0723">Serine/threonine-protein kinase</keyword>
<proteinExistence type="inferred from homology"/>
<keyword evidence="7 13" id="KW-0418">Kinase</keyword>
<evidence type="ECO:0000256" key="8">
    <source>
        <dbReference type="ARBA" id="ARBA00022840"/>
    </source>
</evidence>
<keyword evidence="8" id="KW-0067">ATP-binding</keyword>
<protein>
    <recommendedName>
        <fullName evidence="2">non-specific serine/threonine protein kinase</fullName>
        <ecNumber evidence="2">2.7.11.1</ecNumber>
    </recommendedName>
</protein>
<organism evidence="13">
    <name type="scientific">Anoplophora glabripennis</name>
    <name type="common">Asian longhorn beetle</name>
    <name type="synonym">Anoplophora nobilis</name>
    <dbReference type="NCBI Taxonomy" id="217634"/>
    <lineage>
        <taxon>Eukaryota</taxon>
        <taxon>Metazoa</taxon>
        <taxon>Ecdysozoa</taxon>
        <taxon>Arthropoda</taxon>
        <taxon>Hexapoda</taxon>
        <taxon>Insecta</taxon>
        <taxon>Pterygota</taxon>
        <taxon>Neoptera</taxon>
        <taxon>Endopterygota</taxon>
        <taxon>Coleoptera</taxon>
        <taxon>Polyphaga</taxon>
        <taxon>Cucujiformia</taxon>
        <taxon>Chrysomeloidea</taxon>
        <taxon>Cerambycidae</taxon>
        <taxon>Lamiinae</taxon>
        <taxon>Lamiini</taxon>
        <taxon>Anoplophora</taxon>
    </lineage>
</organism>
<dbReference type="GO" id="GO:0046872">
    <property type="term" value="F:metal ion binding"/>
    <property type="evidence" value="ECO:0007669"/>
    <property type="project" value="UniProtKB-KW"/>
</dbReference>
<dbReference type="InterPro" id="IPR018934">
    <property type="entry name" value="RIO_dom"/>
</dbReference>
<dbReference type="SMART" id="SM00090">
    <property type="entry name" value="RIO"/>
    <property type="match status" value="1"/>
</dbReference>
<dbReference type="PANTHER" id="PTHR45723">
    <property type="entry name" value="SERINE/THREONINE-PROTEIN KINASE RIO1"/>
    <property type="match status" value="1"/>
</dbReference>
<comment type="catalytic activity">
    <reaction evidence="11">
        <text>L-seryl-[protein] + ATP = O-phospho-L-seryl-[protein] + ADP + H(+)</text>
        <dbReference type="Rhea" id="RHEA:17989"/>
        <dbReference type="Rhea" id="RHEA-COMP:9863"/>
        <dbReference type="Rhea" id="RHEA-COMP:11604"/>
        <dbReference type="ChEBI" id="CHEBI:15378"/>
        <dbReference type="ChEBI" id="CHEBI:29999"/>
        <dbReference type="ChEBI" id="CHEBI:30616"/>
        <dbReference type="ChEBI" id="CHEBI:83421"/>
        <dbReference type="ChEBI" id="CHEBI:456216"/>
        <dbReference type="EC" id="2.7.11.1"/>
    </reaction>
</comment>
<dbReference type="SUPFAM" id="SSF56112">
    <property type="entry name" value="Protein kinase-like (PK-like)"/>
    <property type="match status" value="1"/>
</dbReference>
<feature type="domain" description="RIO kinase" evidence="12">
    <location>
        <begin position="185"/>
        <end position="422"/>
    </location>
</feature>
<dbReference type="Pfam" id="PF01163">
    <property type="entry name" value="RIO1"/>
    <property type="match status" value="1"/>
</dbReference>
<keyword evidence="6" id="KW-0547">Nucleotide-binding</keyword>
<evidence type="ECO:0000256" key="11">
    <source>
        <dbReference type="ARBA" id="ARBA00048679"/>
    </source>
</evidence>